<dbReference type="RefSeq" id="WP_186737033.1">
    <property type="nucleotide sequence ID" value="NZ_VFIA01000008.1"/>
</dbReference>
<gene>
    <name evidence="1" type="ORF">FH603_1738</name>
</gene>
<evidence type="ECO:0000313" key="1">
    <source>
        <dbReference type="EMBL" id="MBC3791239.1"/>
    </source>
</evidence>
<keyword evidence="2" id="KW-1185">Reference proteome</keyword>
<protein>
    <submittedName>
        <fullName evidence="1">Uncharacterized protein</fullName>
    </submittedName>
</protein>
<evidence type="ECO:0000313" key="2">
    <source>
        <dbReference type="Proteomes" id="UP000700732"/>
    </source>
</evidence>
<dbReference type="EMBL" id="VFIA01000008">
    <property type="protein sequence ID" value="MBC3791239.1"/>
    <property type="molecule type" value="Genomic_DNA"/>
</dbReference>
<accession>A0ABR6W4U2</accession>
<proteinExistence type="predicted"/>
<reference evidence="1 2" key="1">
    <citation type="submission" date="2019-06" db="EMBL/GenBank/DDBJ databases">
        <title>Spirosoma utsteinense sp. nov. isolated from Antarctic ice-free soils.</title>
        <authorList>
            <person name="Tahon G."/>
        </authorList>
    </citation>
    <scope>NUCLEOTIDE SEQUENCE [LARGE SCALE GENOMIC DNA]</scope>
    <source>
        <strain evidence="1 2">LMG 31447</strain>
    </source>
</reference>
<dbReference type="Proteomes" id="UP000700732">
    <property type="component" value="Unassembled WGS sequence"/>
</dbReference>
<organism evidence="1 2">
    <name type="scientific">Spirosoma utsteinense</name>
    <dbReference type="NCBI Taxonomy" id="2585773"/>
    <lineage>
        <taxon>Bacteria</taxon>
        <taxon>Pseudomonadati</taxon>
        <taxon>Bacteroidota</taxon>
        <taxon>Cytophagia</taxon>
        <taxon>Cytophagales</taxon>
        <taxon>Cytophagaceae</taxon>
        <taxon>Spirosoma</taxon>
    </lineage>
</organism>
<sequence length="79" mass="8402">MKNRISSKINALQGAATSQEDFMKKLAQIDEKGQLTEEAQIAVNGGASLTGGLVKSPLIDVPLLGLWVPTFPDTFDQAS</sequence>
<name>A0ABR6W4U2_9BACT</name>
<comment type="caution">
    <text evidence="1">The sequence shown here is derived from an EMBL/GenBank/DDBJ whole genome shotgun (WGS) entry which is preliminary data.</text>
</comment>